<feature type="domain" description="Carrier" evidence="7">
    <location>
        <begin position="2090"/>
        <end position="2167"/>
    </location>
</feature>
<evidence type="ECO:0000256" key="2">
    <source>
        <dbReference type="ARBA" id="ARBA00022553"/>
    </source>
</evidence>
<dbReference type="Gene3D" id="3.40.366.10">
    <property type="entry name" value="Malonyl-Coenzyme A Acyl Carrier Protein, domain 2"/>
    <property type="match status" value="1"/>
</dbReference>
<dbReference type="InterPro" id="IPR006162">
    <property type="entry name" value="Ppantetheine_attach_site"/>
</dbReference>
<feature type="compositionally biased region" description="Polar residues" evidence="6">
    <location>
        <begin position="1"/>
        <end position="10"/>
    </location>
</feature>
<gene>
    <name evidence="10" type="ORF">D0Z07_0007</name>
</gene>
<feature type="domain" description="PKS/mFAS DH" evidence="9">
    <location>
        <begin position="919"/>
        <end position="1242"/>
    </location>
</feature>
<evidence type="ECO:0000256" key="4">
    <source>
        <dbReference type="ARBA" id="ARBA00023268"/>
    </source>
</evidence>
<dbReference type="InterPro" id="IPR009081">
    <property type="entry name" value="PP-bd_ACP"/>
</dbReference>
<dbReference type="CDD" id="cd05195">
    <property type="entry name" value="enoyl_red"/>
    <property type="match status" value="1"/>
</dbReference>
<dbReference type="InterPro" id="IPR013154">
    <property type="entry name" value="ADH-like_N"/>
</dbReference>
<keyword evidence="3" id="KW-0808">Transferase</keyword>
<dbReference type="GO" id="GO:0031177">
    <property type="term" value="F:phosphopantetheine binding"/>
    <property type="evidence" value="ECO:0007669"/>
    <property type="project" value="InterPro"/>
</dbReference>
<protein>
    <submittedName>
        <fullName evidence="10">Reducing polyketide synthase</fullName>
    </submittedName>
</protein>
<proteinExistence type="predicted"/>
<feature type="active site" description="Proton acceptor; for dehydratase activity" evidence="5">
    <location>
        <position position="951"/>
    </location>
</feature>
<dbReference type="GO" id="GO:0004315">
    <property type="term" value="F:3-oxoacyl-[acyl-carrier-protein] synthase activity"/>
    <property type="evidence" value="ECO:0007669"/>
    <property type="project" value="InterPro"/>
</dbReference>
<dbReference type="SMART" id="SM00825">
    <property type="entry name" value="PKS_KS"/>
    <property type="match status" value="1"/>
</dbReference>
<dbReference type="EMBL" id="VNKQ01000002">
    <property type="protein sequence ID" value="KAG0652505.1"/>
    <property type="molecule type" value="Genomic_DNA"/>
</dbReference>
<feature type="region of interest" description="N-terminal hotdog fold" evidence="5">
    <location>
        <begin position="919"/>
        <end position="1054"/>
    </location>
</feature>
<dbReference type="PROSITE" id="PS50075">
    <property type="entry name" value="CARRIER"/>
    <property type="match status" value="1"/>
</dbReference>
<evidence type="ECO:0000256" key="1">
    <source>
        <dbReference type="ARBA" id="ARBA00022450"/>
    </source>
</evidence>
<reference evidence="10" key="1">
    <citation type="submission" date="2019-07" db="EMBL/GenBank/DDBJ databases">
        <title>Hyphodiscus hymeniophilus genome sequencing and assembly.</title>
        <authorList>
            <person name="Kramer G."/>
            <person name="Nodwell J."/>
        </authorList>
    </citation>
    <scope>NUCLEOTIDE SEQUENCE</scope>
    <source>
        <strain evidence="10">ATCC 34498</strain>
    </source>
</reference>
<dbReference type="Pfam" id="PF14765">
    <property type="entry name" value="PS-DH"/>
    <property type="match status" value="1"/>
</dbReference>
<accession>A0A9P6VQU0</accession>
<feature type="region of interest" description="C-terminal hotdog fold" evidence="5">
    <location>
        <begin position="1084"/>
        <end position="1242"/>
    </location>
</feature>
<dbReference type="InterPro" id="IPR020843">
    <property type="entry name" value="ER"/>
</dbReference>
<dbReference type="FunFam" id="3.40.366.10:FF:000002">
    <property type="entry name" value="Probable polyketide synthase 2"/>
    <property type="match status" value="1"/>
</dbReference>
<dbReference type="GO" id="GO:0016491">
    <property type="term" value="F:oxidoreductase activity"/>
    <property type="evidence" value="ECO:0007669"/>
    <property type="project" value="InterPro"/>
</dbReference>
<dbReference type="PANTHER" id="PTHR43775:SF13">
    <property type="entry name" value="POLYKETIDE SYNTHASE 1"/>
    <property type="match status" value="1"/>
</dbReference>
<dbReference type="InterPro" id="IPR036291">
    <property type="entry name" value="NAD(P)-bd_dom_sf"/>
</dbReference>
<sequence>MGSVTPQVPNEHNPDGLFVNDVPSMGVDPSNFSIPGAESSGISPKEVTPIAIIGMSCRVSGNVSSAEELWELCSRARSGWSPIPKERWSQQGYHHPNASRTGTYNAEGGHFIQEDVGLFDAPFFNISAQEARSIDPQQRLLLECTYDALENAGVPKETIIGQNVGVFVGGSFSDYSLYCLRDADTVPAYEATGTAQSVLSNRLSYYFDLKGPSVTVDTACSSGLSALHLACQSLRLLSPSGKSFSFDDRAEGFGRGEGIGCIILKTLDDAIKAGDKIRAVIRSTGMNQDGRTQGISMPNGEAQAELIRSVYESAGLDVKDTGSVKSNIGHAEGASGIISVIKTALMLEKGFILPNINFDKPNKAIPLAMWNMKVPKTQVPWPRKKRLASINNFGFGGSNGHVVMEAPPRSSRSKPTANGANGQESVSSNGLGVSKLGVASHKIKFLYVLSANSEKSVKSQMESLGVYLEQRPETLELSLMGKLAYTLCERRSFLTWKVAVTAESSSELVRKLSNPDLRPVSAFHAPKVQFVFTGQGAQWHAMGRELIKTYPMFASTIEKADACLRSLGATWSLIDELSRDAESSIVDQAWLSQSACTAIQIALVRLLSSWGIKPAAVVGHSSGEIAAAFAAGILSLEACMTVAYHRGLATVAFKARFPKLRGSMLAVGAAAGEIEPLLRDLKGGRATIACINSPFSITVSGDEEAITELQSRIEEKKLFNRKLRIDMAYHSHHMELVADGYLAALKDIQPQKSSGPMYFSSVTGFQISGSDLVASYWVRNLTSPVQFTQALQSMCLSLNEGGSTQQKSSIIVELGPHAALEGPIKQILKASAPVLNGVEYAPTLIRNKDAVDTLQRLGATLSMRGLQLNFAAVNFPRSRDKFMGLLTDLPQYPWQHTARYWHESRIADNRRYARKYPRNDILGSIADDSNDLEPRWRNIIRLDDMPWLRDHQIQSKIVFPMAGYVTMAMEAALQRAASRHVKFDEFEFREISANRALIIEESAEVETMITLRPYNEGTKRSTDSWDEFRIFAWATERGWVEHCRGMVGVRLKDKTANVIDGQTQIDVRREFVRSQSSMMNEKCSEVVDIDLLAANLLKLGVYYGPAFQGFVECRTAEQLAIAEIEVANTADMMPKKWEPSLVMHPATLDLIIQILWPLLGAGRKGWNKIYMPSGFKRLIISSSVIKTPGSRLRVYGTSPPISPLVVKPIELNVFAVEEANPDIACVVLEGYTITPVHHDTANSNGVGVRDLCFKMDWESQREEAPTSAFPEMEIAIICETLPENFPLSKLQQSLKTLTGKVPHTMPLKEVEPEGKICIVLAELNHSLLANITPEEFAYVQKLFTTAKGVLWIVQGAYQESLEPDLNMITGLARTIRQETQLKFATIDIDSRPKDFANVSKVITRVLTTVFSSASTTVDCEMEYMERGGVLYVPKVVEDHQMSKFVHQQLHESEPELQLLYQKDRPLKLKIGSPGLLDTLHFIDDYTLSNSLPDNYVEIEVKAVGLNFKDVMIAMGQLVNEHIGVECSGVIARVGSSILDLKVGDRVCAIAEGSFASYIRCPSTSVARIEDSLSFETASTIPLIWSTAYYSMISVGRLEKGESVLIHAAAGGVGQAAICLAQMVGAEIFVTVGSLDKKRHLMKEYNIPEEKIFFSRDTSFSSQVMAATKGRGVDVVINSLAGDALLATWQCLASFGRFVEIGKRDIVGNTRLEMAQFAKNVTFTSVDIIIVLTERPLLMQKILVEVFNLYRQGVVKPITPLTTLPISDVESGFRLLQSGKNLGKIAISLGGADHVKAEPAKLSNLLLQTDVAYLIIGGTGGLGRSITRWMARKGAKHIILASRSSRVSDAVQALIEDLAAEGAKVLVRQCDVAKQDDVAKLVLECSRDFPPIKGVLHSAMVLNDTLFEKMTFDNYNNVVQPKVAGAWNLHKSLSDHDLDFFIMLSSAAGIIGNKGQAAYSAANTFMNAFAQYRNRIGLPATAIDLAAVSDVGYLAENSERKDLVMESMGSEGVNELELHALLAAAISKKMAITCSNHCITGLDITIGSQAPSWMLDAKFSRIRPSEVDTAAKATAKVLLSQSLRNASSIEAAEGLVYAGLVEKVSAILMIAKDEIDGRQPIAAYGLDSLVAVEIRNWITRETDASLQVLELLSSGSLIALSQLVVKKSALVDSKLFEEK</sequence>
<dbReference type="Gene3D" id="3.30.70.3290">
    <property type="match status" value="1"/>
</dbReference>
<feature type="region of interest" description="Disordered" evidence="6">
    <location>
        <begin position="406"/>
        <end position="426"/>
    </location>
</feature>
<dbReference type="InterPro" id="IPR013968">
    <property type="entry name" value="PKS_KR"/>
</dbReference>
<evidence type="ECO:0000259" key="8">
    <source>
        <dbReference type="PROSITE" id="PS52004"/>
    </source>
</evidence>
<dbReference type="OrthoDB" id="329835at2759"/>
<dbReference type="Pfam" id="PF00109">
    <property type="entry name" value="ketoacyl-synt"/>
    <property type="match status" value="1"/>
</dbReference>
<dbReference type="GO" id="GO:0030639">
    <property type="term" value="P:polyketide biosynthetic process"/>
    <property type="evidence" value="ECO:0007669"/>
    <property type="project" value="UniProtKB-ARBA"/>
</dbReference>
<dbReference type="Gene3D" id="3.40.50.720">
    <property type="entry name" value="NAD(P)-binding Rossmann-like Domain"/>
    <property type="match status" value="2"/>
</dbReference>
<evidence type="ECO:0000256" key="5">
    <source>
        <dbReference type="PROSITE-ProRule" id="PRU01363"/>
    </source>
</evidence>
<dbReference type="InterPro" id="IPR014043">
    <property type="entry name" value="Acyl_transferase_dom"/>
</dbReference>
<keyword evidence="1" id="KW-0596">Phosphopantetheine</keyword>
<dbReference type="InterPro" id="IPR014031">
    <property type="entry name" value="Ketoacyl_synth_C"/>
</dbReference>
<dbReference type="InterPro" id="IPR011032">
    <property type="entry name" value="GroES-like_sf"/>
</dbReference>
<dbReference type="InterPro" id="IPR016039">
    <property type="entry name" value="Thiolase-like"/>
</dbReference>
<dbReference type="Pfam" id="PF00698">
    <property type="entry name" value="Acyl_transf_1"/>
    <property type="match status" value="1"/>
</dbReference>
<dbReference type="CDD" id="cd00833">
    <property type="entry name" value="PKS"/>
    <property type="match status" value="1"/>
</dbReference>
<dbReference type="SMART" id="SM00827">
    <property type="entry name" value="PKS_AT"/>
    <property type="match status" value="1"/>
</dbReference>
<dbReference type="InterPro" id="IPR036736">
    <property type="entry name" value="ACP-like_sf"/>
</dbReference>
<dbReference type="PROSITE" id="PS00606">
    <property type="entry name" value="KS3_1"/>
    <property type="match status" value="1"/>
</dbReference>
<evidence type="ECO:0000259" key="9">
    <source>
        <dbReference type="PROSITE" id="PS52019"/>
    </source>
</evidence>
<dbReference type="InterPro" id="IPR016035">
    <property type="entry name" value="Acyl_Trfase/lysoPLipase"/>
</dbReference>
<dbReference type="InterPro" id="IPR016036">
    <property type="entry name" value="Malonyl_transacylase_ACP-bd"/>
</dbReference>
<dbReference type="Pfam" id="PF16197">
    <property type="entry name" value="KAsynt_C_assoc"/>
    <property type="match status" value="1"/>
</dbReference>
<dbReference type="Pfam" id="PF21089">
    <property type="entry name" value="PKS_DH_N"/>
    <property type="match status" value="1"/>
</dbReference>
<name>A0A9P6VQU0_9HELO</name>
<evidence type="ECO:0000256" key="3">
    <source>
        <dbReference type="ARBA" id="ARBA00022679"/>
    </source>
</evidence>
<dbReference type="InterPro" id="IPR014030">
    <property type="entry name" value="Ketoacyl_synth_N"/>
</dbReference>
<dbReference type="InterPro" id="IPR020806">
    <property type="entry name" value="PKS_PP-bd"/>
</dbReference>
<dbReference type="GO" id="GO:1901336">
    <property type="term" value="P:lactone biosynthetic process"/>
    <property type="evidence" value="ECO:0007669"/>
    <property type="project" value="UniProtKB-ARBA"/>
</dbReference>
<dbReference type="SUPFAM" id="SSF50129">
    <property type="entry name" value="GroES-like"/>
    <property type="match status" value="1"/>
</dbReference>
<dbReference type="PROSITE" id="PS52004">
    <property type="entry name" value="KS3_2"/>
    <property type="match status" value="1"/>
</dbReference>
<dbReference type="InterPro" id="IPR020807">
    <property type="entry name" value="PKS_DH"/>
</dbReference>
<dbReference type="SMART" id="SM00826">
    <property type="entry name" value="PKS_DH"/>
    <property type="match status" value="1"/>
</dbReference>
<dbReference type="InterPro" id="IPR020841">
    <property type="entry name" value="PKS_Beta-ketoAc_synthase_dom"/>
</dbReference>
<dbReference type="SMART" id="SM00829">
    <property type="entry name" value="PKS_ER"/>
    <property type="match status" value="1"/>
</dbReference>
<dbReference type="GO" id="GO:0004312">
    <property type="term" value="F:fatty acid synthase activity"/>
    <property type="evidence" value="ECO:0007669"/>
    <property type="project" value="TreeGrafter"/>
</dbReference>
<dbReference type="InterPro" id="IPR001227">
    <property type="entry name" value="Ac_transferase_dom_sf"/>
</dbReference>
<keyword evidence="4" id="KW-0511">Multifunctional enzyme</keyword>
<keyword evidence="2" id="KW-0597">Phosphoprotein</keyword>
<dbReference type="InterPro" id="IPR057326">
    <property type="entry name" value="KR_dom"/>
</dbReference>
<dbReference type="Pfam" id="PF23297">
    <property type="entry name" value="ACP_SdgA_C"/>
    <property type="match status" value="1"/>
</dbReference>
<evidence type="ECO:0000256" key="6">
    <source>
        <dbReference type="SAM" id="MobiDB-lite"/>
    </source>
</evidence>
<organism evidence="10 11">
    <name type="scientific">Hyphodiscus hymeniophilus</name>
    <dbReference type="NCBI Taxonomy" id="353542"/>
    <lineage>
        <taxon>Eukaryota</taxon>
        <taxon>Fungi</taxon>
        <taxon>Dikarya</taxon>
        <taxon>Ascomycota</taxon>
        <taxon>Pezizomycotina</taxon>
        <taxon>Leotiomycetes</taxon>
        <taxon>Helotiales</taxon>
        <taxon>Hyphodiscaceae</taxon>
        <taxon>Hyphodiscus</taxon>
    </lineage>
</organism>
<evidence type="ECO:0000259" key="7">
    <source>
        <dbReference type="PROSITE" id="PS50075"/>
    </source>
</evidence>
<dbReference type="InterPro" id="IPR050091">
    <property type="entry name" value="PKS_NRPS_Biosynth_Enz"/>
</dbReference>
<dbReference type="Pfam" id="PF02801">
    <property type="entry name" value="Ketoacyl-synt_C"/>
    <property type="match status" value="2"/>
</dbReference>
<dbReference type="GO" id="GO:0006633">
    <property type="term" value="P:fatty acid biosynthetic process"/>
    <property type="evidence" value="ECO:0007669"/>
    <property type="project" value="InterPro"/>
</dbReference>
<dbReference type="Gene3D" id="1.10.1200.10">
    <property type="entry name" value="ACP-like"/>
    <property type="match status" value="1"/>
</dbReference>
<feature type="domain" description="Ketosynthase family 3 (KS3)" evidence="8">
    <location>
        <begin position="47"/>
        <end position="406"/>
    </location>
</feature>
<dbReference type="SMART" id="SM00822">
    <property type="entry name" value="PKS_KR"/>
    <property type="match status" value="1"/>
</dbReference>
<dbReference type="SMART" id="SM00823">
    <property type="entry name" value="PKS_PP"/>
    <property type="match status" value="1"/>
</dbReference>
<dbReference type="InterPro" id="IPR049900">
    <property type="entry name" value="PKS_mFAS_DH"/>
</dbReference>
<feature type="region of interest" description="Disordered" evidence="6">
    <location>
        <begin position="1"/>
        <end position="22"/>
    </location>
</feature>
<dbReference type="InterPro" id="IPR042104">
    <property type="entry name" value="PKS_dehydratase_sf"/>
</dbReference>
<dbReference type="PROSITE" id="PS00012">
    <property type="entry name" value="PHOSPHOPANTETHEINE"/>
    <property type="match status" value="1"/>
</dbReference>
<dbReference type="SUPFAM" id="SSF52151">
    <property type="entry name" value="FabD/lysophospholipase-like"/>
    <property type="match status" value="1"/>
</dbReference>
<dbReference type="InterPro" id="IPR018201">
    <property type="entry name" value="Ketoacyl_synth_AS"/>
</dbReference>
<dbReference type="SUPFAM" id="SSF47336">
    <property type="entry name" value="ACP-like"/>
    <property type="match status" value="1"/>
</dbReference>
<dbReference type="InterPro" id="IPR049551">
    <property type="entry name" value="PKS_DH_C"/>
</dbReference>
<evidence type="ECO:0000313" key="11">
    <source>
        <dbReference type="Proteomes" id="UP000785200"/>
    </source>
</evidence>
<feature type="active site" description="Proton donor; for dehydratase activity" evidence="5">
    <location>
        <position position="1149"/>
    </location>
</feature>
<dbReference type="SUPFAM" id="SSF53901">
    <property type="entry name" value="Thiolase-like"/>
    <property type="match status" value="1"/>
</dbReference>
<feature type="compositionally biased region" description="Polar residues" evidence="6">
    <location>
        <begin position="413"/>
        <end position="426"/>
    </location>
</feature>
<dbReference type="PROSITE" id="PS52019">
    <property type="entry name" value="PKS_MFAS_DH"/>
    <property type="match status" value="1"/>
</dbReference>
<dbReference type="SUPFAM" id="SSF55048">
    <property type="entry name" value="Probable ACP-binding domain of malonyl-CoA ACP transacylase"/>
    <property type="match status" value="1"/>
</dbReference>
<keyword evidence="11" id="KW-1185">Reference proteome</keyword>
<dbReference type="InterPro" id="IPR056501">
    <property type="entry name" value="NAD-bd_HRPKS_sdrA"/>
</dbReference>
<dbReference type="InterPro" id="IPR032821">
    <property type="entry name" value="PKS_assoc"/>
</dbReference>
<dbReference type="Pfam" id="PF23114">
    <property type="entry name" value="NAD-bd_HRPKS_sdrA"/>
    <property type="match status" value="1"/>
</dbReference>
<dbReference type="Pfam" id="PF08659">
    <property type="entry name" value="KR"/>
    <property type="match status" value="1"/>
</dbReference>
<dbReference type="Pfam" id="PF13602">
    <property type="entry name" value="ADH_zinc_N_2"/>
    <property type="match status" value="1"/>
</dbReference>
<dbReference type="Gene3D" id="3.90.180.10">
    <property type="entry name" value="Medium-chain alcohol dehydrogenases, catalytic domain"/>
    <property type="match status" value="1"/>
</dbReference>
<evidence type="ECO:0000313" key="10">
    <source>
        <dbReference type="EMBL" id="KAG0652505.1"/>
    </source>
</evidence>
<dbReference type="SUPFAM" id="SSF51735">
    <property type="entry name" value="NAD(P)-binding Rossmann-fold domains"/>
    <property type="match status" value="2"/>
</dbReference>
<dbReference type="Proteomes" id="UP000785200">
    <property type="component" value="Unassembled WGS sequence"/>
</dbReference>
<dbReference type="FunFam" id="3.40.50.720:FF:000209">
    <property type="entry name" value="Polyketide synthase Pks12"/>
    <property type="match status" value="1"/>
</dbReference>
<dbReference type="Pfam" id="PF08240">
    <property type="entry name" value="ADH_N"/>
    <property type="match status" value="1"/>
</dbReference>
<dbReference type="Gene3D" id="3.40.47.10">
    <property type="match status" value="3"/>
</dbReference>
<comment type="caution">
    <text evidence="10">The sequence shown here is derived from an EMBL/GenBank/DDBJ whole genome shotgun (WGS) entry which is preliminary data.</text>
</comment>
<dbReference type="Gene3D" id="3.10.129.110">
    <property type="entry name" value="Polyketide synthase dehydratase"/>
    <property type="match status" value="1"/>
</dbReference>
<dbReference type="InterPro" id="IPR049552">
    <property type="entry name" value="PKS_DH_N"/>
</dbReference>
<dbReference type="PANTHER" id="PTHR43775">
    <property type="entry name" value="FATTY ACID SYNTHASE"/>
    <property type="match status" value="1"/>
</dbReference>